<sequence length="367" mass="39537">MWPRLPRERRMDGRPWMSREDTDQPWEDGEVEFKVQGARGSGVPSTVSGIAGLGVRPRDTEGPEAAVGQAQAPQRGLIRDAAERGCVRKSLQPVSQAGDSQPVMRGWAAQATLGRGVPSSGVCGSPRRPHTRLRVPDTKPPRGGRPSSHPRHIQRKSRLHCGLCLEAWGGTGVRAHSGQTLCGVWYKMQRLQESQMSIELELCLTPPPRPPRLRVHVPASPSGGTVCSRVHRRHAARGAGEPQIVPGFSEGPGNPAEKGRKQAELRQEQDGLIAITSNLQADPSPDGRTRSCGRRMTVGPPDSEQLLKTVSGAGETDLPKTLLLGWTQPGKAPASLEVGSAERAAPSRQPSRFPDFIPSQGPQSPNK</sequence>
<evidence type="ECO:0000313" key="1">
    <source>
        <dbReference type="EMBL" id="CAI9706034.1"/>
    </source>
</evidence>
<organism evidence="1 2">
    <name type="scientific">Rangifer tarandus platyrhynchus</name>
    <name type="common">Svalbard reindeer</name>
    <dbReference type="NCBI Taxonomy" id="3082113"/>
    <lineage>
        <taxon>Eukaryota</taxon>
        <taxon>Metazoa</taxon>
        <taxon>Chordata</taxon>
        <taxon>Craniata</taxon>
        <taxon>Vertebrata</taxon>
        <taxon>Euteleostomi</taxon>
        <taxon>Mammalia</taxon>
        <taxon>Eutheria</taxon>
        <taxon>Laurasiatheria</taxon>
        <taxon>Artiodactyla</taxon>
        <taxon>Ruminantia</taxon>
        <taxon>Pecora</taxon>
        <taxon>Cervidae</taxon>
        <taxon>Odocoileinae</taxon>
        <taxon>Rangifer</taxon>
    </lineage>
</organism>
<reference evidence="1" key="1">
    <citation type="submission" date="2023-05" db="EMBL/GenBank/DDBJ databases">
        <authorList>
            <consortium name="ELIXIR-Norway"/>
        </authorList>
    </citation>
    <scope>NUCLEOTIDE SEQUENCE</scope>
</reference>
<accession>A0ACB0F105</accession>
<evidence type="ECO:0000313" key="2">
    <source>
        <dbReference type="Proteomes" id="UP001162501"/>
    </source>
</evidence>
<dbReference type="EMBL" id="OX596113">
    <property type="protein sequence ID" value="CAI9706034.1"/>
    <property type="molecule type" value="Genomic_DNA"/>
</dbReference>
<gene>
    <name evidence="1" type="ORF">MRATA1EN3_LOCUS17247</name>
</gene>
<proteinExistence type="predicted"/>
<protein>
    <submittedName>
        <fullName evidence="1">Uncharacterized protein</fullName>
    </submittedName>
</protein>
<dbReference type="Proteomes" id="UP001162501">
    <property type="component" value="Chromosome 29"/>
</dbReference>
<name>A0ACB0F105_RANTA</name>